<feature type="compositionally biased region" description="Basic and acidic residues" evidence="1">
    <location>
        <begin position="137"/>
        <end position="153"/>
    </location>
</feature>
<evidence type="ECO:0000313" key="3">
    <source>
        <dbReference type="Proteomes" id="UP000229041"/>
    </source>
</evidence>
<dbReference type="Proteomes" id="UP000229041">
    <property type="component" value="Unassembled WGS sequence"/>
</dbReference>
<dbReference type="EMBL" id="PFQR01000004">
    <property type="protein sequence ID" value="PJC70179.1"/>
    <property type="molecule type" value="Genomic_DNA"/>
</dbReference>
<name>A0A2M8G9J0_9BACT</name>
<reference evidence="3" key="1">
    <citation type="submission" date="2017-09" db="EMBL/GenBank/DDBJ databases">
        <title>Depth-based differentiation of microbial function through sediment-hosted aquifers and enrichment of novel symbionts in the deep terrestrial subsurface.</title>
        <authorList>
            <person name="Probst A.J."/>
            <person name="Ladd B."/>
            <person name="Jarett J.K."/>
            <person name="Geller-Mcgrath D.E."/>
            <person name="Sieber C.M.K."/>
            <person name="Emerson J.B."/>
            <person name="Anantharaman K."/>
            <person name="Thomas B.C."/>
            <person name="Malmstrom R."/>
            <person name="Stieglmeier M."/>
            <person name="Klingl A."/>
            <person name="Woyke T."/>
            <person name="Ryan C.M."/>
            <person name="Banfield J.F."/>
        </authorList>
    </citation>
    <scope>NUCLEOTIDE SEQUENCE [LARGE SCALE GENOMIC DNA]</scope>
</reference>
<sequence>MKDEKENLPAEEFLCDRAQKITEALYRVTDLFSDKEPLKWQLRNSAIELFDFLMVAEEKELIGAENIFYSTRKMNRLLQLAYSSGAFVSSINFEVLRREYLSLSDSFENQLKRQKEEIDSNGQHLLSNGHNGQSLDSAEKESEETKKALKETEFPLGNSVSKSNGQPLILKERKRRILGFIKEGEWVSIREIFTSLPEFGPKSIQRELLEMVDSGILKKTGEKRWRKYSFA</sequence>
<evidence type="ECO:0000313" key="2">
    <source>
        <dbReference type="EMBL" id="PJC70179.1"/>
    </source>
</evidence>
<accession>A0A2M8G9J0</accession>
<feature type="compositionally biased region" description="Polar residues" evidence="1">
    <location>
        <begin position="122"/>
        <end position="136"/>
    </location>
</feature>
<proteinExistence type="predicted"/>
<organism evidence="2 3">
    <name type="scientific">Candidatus Tagabacteria bacterium CG_4_8_14_3_um_filter_41_8</name>
    <dbReference type="NCBI Taxonomy" id="1975018"/>
    <lineage>
        <taxon>Bacteria</taxon>
        <taxon>Candidatus Tagaibacteriota</taxon>
    </lineage>
</organism>
<gene>
    <name evidence="2" type="ORF">CO014_00160</name>
</gene>
<comment type="caution">
    <text evidence="2">The sequence shown here is derived from an EMBL/GenBank/DDBJ whole genome shotgun (WGS) entry which is preliminary data.</text>
</comment>
<feature type="region of interest" description="Disordered" evidence="1">
    <location>
        <begin position="122"/>
        <end position="156"/>
    </location>
</feature>
<dbReference type="AlphaFoldDB" id="A0A2M8G9J0"/>
<evidence type="ECO:0000256" key="1">
    <source>
        <dbReference type="SAM" id="MobiDB-lite"/>
    </source>
</evidence>
<protein>
    <recommendedName>
        <fullName evidence="4">HTH deoR-type domain-containing protein</fullName>
    </recommendedName>
</protein>
<evidence type="ECO:0008006" key="4">
    <source>
        <dbReference type="Google" id="ProtNLM"/>
    </source>
</evidence>